<dbReference type="OrthoDB" id="199997at2"/>
<reference evidence="4 5" key="1">
    <citation type="submission" date="2014-11" db="EMBL/GenBank/DDBJ databases">
        <title>Pan-genome of Gallibacterium spp.</title>
        <authorList>
            <person name="Kudirkiene E."/>
            <person name="Bojesen A.M."/>
        </authorList>
    </citation>
    <scope>NUCLEOTIDE SEQUENCE [LARGE SCALE GENOMIC DNA]</scope>
    <source>
        <strain evidence="3 4">18469/18</strain>
        <strain evidence="2 5">F150</strain>
    </source>
</reference>
<protein>
    <submittedName>
        <fullName evidence="2">DNA-binding protein</fullName>
    </submittedName>
</protein>
<name>A0A1A7Q105_9PAST</name>
<evidence type="ECO:0000259" key="1">
    <source>
        <dbReference type="PROSITE" id="PS50943"/>
    </source>
</evidence>
<dbReference type="CDD" id="cd00093">
    <property type="entry name" value="HTH_XRE"/>
    <property type="match status" value="1"/>
</dbReference>
<dbReference type="Pfam" id="PF01381">
    <property type="entry name" value="HTH_3"/>
    <property type="match status" value="1"/>
</dbReference>
<dbReference type="EMBL" id="JTJU01000011">
    <property type="protein sequence ID" value="OBX11468.1"/>
    <property type="molecule type" value="Genomic_DNA"/>
</dbReference>
<proteinExistence type="predicted"/>
<dbReference type="SUPFAM" id="SSF47413">
    <property type="entry name" value="lambda repressor-like DNA-binding domains"/>
    <property type="match status" value="1"/>
</dbReference>
<sequence>MKLSLYTAVDLQIELKQFIKQARKQKKMTLSSLAERSGVPYGTLRKFERTGEISLRQFLMLVEILGDLQALRLALKPQSPAPQTIEDVLKNQ</sequence>
<dbReference type="Proteomes" id="UP000092649">
    <property type="component" value="Unassembled WGS sequence"/>
</dbReference>
<feature type="domain" description="HTH cro/C1-type" evidence="1">
    <location>
        <begin position="19"/>
        <end position="49"/>
    </location>
</feature>
<evidence type="ECO:0000313" key="4">
    <source>
        <dbReference type="Proteomes" id="UP000092527"/>
    </source>
</evidence>
<dbReference type="SMART" id="SM00530">
    <property type="entry name" value="HTH_XRE"/>
    <property type="match status" value="1"/>
</dbReference>
<dbReference type="STRING" id="505341.QV08_06155"/>
<organism evidence="2 5">
    <name type="scientific">Gallibacterium salpingitidis</name>
    <dbReference type="NCBI Taxonomy" id="505341"/>
    <lineage>
        <taxon>Bacteria</taxon>
        <taxon>Pseudomonadati</taxon>
        <taxon>Pseudomonadota</taxon>
        <taxon>Gammaproteobacteria</taxon>
        <taxon>Pasteurellales</taxon>
        <taxon>Pasteurellaceae</taxon>
        <taxon>Gallibacterium</taxon>
    </lineage>
</organism>
<dbReference type="PROSITE" id="PS50943">
    <property type="entry name" value="HTH_CROC1"/>
    <property type="match status" value="1"/>
</dbReference>
<dbReference type="Proteomes" id="UP000092527">
    <property type="component" value="Unassembled WGS sequence"/>
</dbReference>
<comment type="caution">
    <text evidence="2">The sequence shown here is derived from an EMBL/GenBank/DDBJ whole genome shotgun (WGS) entry which is preliminary data.</text>
</comment>
<dbReference type="AlphaFoldDB" id="A0A1A7Q105"/>
<dbReference type="InterPro" id="IPR010982">
    <property type="entry name" value="Lambda_DNA-bd_dom_sf"/>
</dbReference>
<dbReference type="Gene3D" id="1.10.260.40">
    <property type="entry name" value="lambda repressor-like DNA-binding domains"/>
    <property type="match status" value="1"/>
</dbReference>
<evidence type="ECO:0000313" key="5">
    <source>
        <dbReference type="Proteomes" id="UP000092649"/>
    </source>
</evidence>
<keyword evidence="5" id="KW-1185">Reference proteome</keyword>
<dbReference type="InterPro" id="IPR001387">
    <property type="entry name" value="Cro/C1-type_HTH"/>
</dbReference>
<keyword evidence="2" id="KW-0238">DNA-binding</keyword>
<dbReference type="RefSeq" id="WP_066104368.1">
    <property type="nucleotide sequence ID" value="NZ_CP103875.1"/>
</dbReference>
<accession>A0A1A7Q105</accession>
<dbReference type="EMBL" id="JTJL01000002">
    <property type="protein sequence ID" value="OBW96300.1"/>
    <property type="molecule type" value="Genomic_DNA"/>
</dbReference>
<dbReference type="GO" id="GO:0003677">
    <property type="term" value="F:DNA binding"/>
    <property type="evidence" value="ECO:0007669"/>
    <property type="project" value="UniProtKB-KW"/>
</dbReference>
<gene>
    <name evidence="2" type="ORF">QS62_00690</name>
    <name evidence="3" type="ORF">QV09_02540</name>
</gene>
<evidence type="ECO:0000313" key="3">
    <source>
        <dbReference type="EMBL" id="OBX11468.1"/>
    </source>
</evidence>
<evidence type="ECO:0000313" key="2">
    <source>
        <dbReference type="EMBL" id="OBW96300.1"/>
    </source>
</evidence>